<dbReference type="OrthoDB" id="8188861at2759"/>
<dbReference type="GO" id="GO:0042393">
    <property type="term" value="F:histone binding"/>
    <property type="evidence" value="ECO:0007669"/>
    <property type="project" value="TreeGrafter"/>
</dbReference>
<organism evidence="2 3">
    <name type="scientific">Callosobruchus maculatus</name>
    <name type="common">Southern cowpea weevil</name>
    <name type="synonym">Pulse bruchid</name>
    <dbReference type="NCBI Taxonomy" id="64391"/>
    <lineage>
        <taxon>Eukaryota</taxon>
        <taxon>Metazoa</taxon>
        <taxon>Ecdysozoa</taxon>
        <taxon>Arthropoda</taxon>
        <taxon>Hexapoda</taxon>
        <taxon>Insecta</taxon>
        <taxon>Pterygota</taxon>
        <taxon>Neoptera</taxon>
        <taxon>Endopterygota</taxon>
        <taxon>Coleoptera</taxon>
        <taxon>Polyphaga</taxon>
        <taxon>Cucujiformia</taxon>
        <taxon>Chrysomeloidea</taxon>
        <taxon>Chrysomelidae</taxon>
        <taxon>Bruchinae</taxon>
        <taxon>Bruchini</taxon>
        <taxon>Callosobruchus</taxon>
    </lineage>
</organism>
<dbReference type="Proteomes" id="UP000410492">
    <property type="component" value="Unassembled WGS sequence"/>
</dbReference>
<dbReference type="PANTHER" id="PTHR12247">
    <property type="entry name" value="POLYCOMB GROUP PROTEIN"/>
    <property type="match status" value="1"/>
</dbReference>
<dbReference type="InterPro" id="IPR013761">
    <property type="entry name" value="SAM/pointed_sf"/>
</dbReference>
<dbReference type="GO" id="GO:0003682">
    <property type="term" value="F:chromatin binding"/>
    <property type="evidence" value="ECO:0007669"/>
    <property type="project" value="TreeGrafter"/>
</dbReference>
<dbReference type="PROSITE" id="PS50105">
    <property type="entry name" value="SAM_DOMAIN"/>
    <property type="match status" value="1"/>
</dbReference>
<evidence type="ECO:0000313" key="2">
    <source>
        <dbReference type="EMBL" id="VEN59899.1"/>
    </source>
</evidence>
<sequence>MANDPRRWSNRDVMDFILGLSCCDINVDVFRKEQIDGEAFLALSQKDILSILKFKMGPAVKLYNSIVLLRQRVGEKRYV</sequence>
<dbReference type="GO" id="GO:0005634">
    <property type="term" value="C:nucleus"/>
    <property type="evidence" value="ECO:0007669"/>
    <property type="project" value="TreeGrafter"/>
</dbReference>
<dbReference type="InterPro" id="IPR050548">
    <property type="entry name" value="PcG_chromatin_remod_factors"/>
</dbReference>
<evidence type="ECO:0000313" key="3">
    <source>
        <dbReference type="Proteomes" id="UP000410492"/>
    </source>
</evidence>
<dbReference type="SMART" id="SM00454">
    <property type="entry name" value="SAM"/>
    <property type="match status" value="1"/>
</dbReference>
<dbReference type="AlphaFoldDB" id="A0A653DIT4"/>
<dbReference type="Gene3D" id="1.10.150.50">
    <property type="entry name" value="Transcription Factor, Ets-1"/>
    <property type="match status" value="1"/>
</dbReference>
<gene>
    <name evidence="2" type="ORF">CALMAC_LOCUS17753</name>
</gene>
<dbReference type="Pfam" id="PF02198">
    <property type="entry name" value="SAM_PNT"/>
    <property type="match status" value="1"/>
</dbReference>
<dbReference type="GO" id="GO:0045892">
    <property type="term" value="P:negative regulation of DNA-templated transcription"/>
    <property type="evidence" value="ECO:0007669"/>
    <property type="project" value="TreeGrafter"/>
</dbReference>
<dbReference type="GO" id="GO:0043565">
    <property type="term" value="F:sequence-specific DNA binding"/>
    <property type="evidence" value="ECO:0007669"/>
    <property type="project" value="InterPro"/>
</dbReference>
<evidence type="ECO:0000259" key="1">
    <source>
        <dbReference type="PROSITE" id="PS50105"/>
    </source>
</evidence>
<keyword evidence="3" id="KW-1185">Reference proteome</keyword>
<proteinExistence type="predicted"/>
<dbReference type="PANTHER" id="PTHR12247:SF131">
    <property type="entry name" value="LD05287P"/>
    <property type="match status" value="1"/>
</dbReference>
<name>A0A653DIT4_CALMS</name>
<reference evidence="2 3" key="1">
    <citation type="submission" date="2019-01" db="EMBL/GenBank/DDBJ databases">
        <authorList>
            <person name="Sayadi A."/>
        </authorList>
    </citation>
    <scope>NUCLEOTIDE SEQUENCE [LARGE SCALE GENOMIC DNA]</scope>
</reference>
<dbReference type="EMBL" id="CAACVG010012212">
    <property type="protein sequence ID" value="VEN59899.1"/>
    <property type="molecule type" value="Genomic_DNA"/>
</dbReference>
<protein>
    <recommendedName>
        <fullName evidence="1">SAM domain-containing protein</fullName>
    </recommendedName>
</protein>
<feature type="domain" description="SAM" evidence="1">
    <location>
        <begin position="8"/>
        <end position="72"/>
    </location>
</feature>
<dbReference type="InterPro" id="IPR001660">
    <property type="entry name" value="SAM"/>
</dbReference>
<dbReference type="InterPro" id="IPR003118">
    <property type="entry name" value="Pointed_dom"/>
</dbReference>
<accession>A0A653DIT4</accession>
<dbReference type="SUPFAM" id="SSF47769">
    <property type="entry name" value="SAM/Pointed domain"/>
    <property type="match status" value="1"/>
</dbReference>